<dbReference type="HOGENOM" id="CLU_047691_3_0_9"/>
<dbReference type="PATRIC" id="fig|1268072.3.peg.2117"/>
<dbReference type="EMBL" id="CP004078">
    <property type="protein sequence ID" value="AHV96953.1"/>
    <property type="molecule type" value="Genomic_DNA"/>
</dbReference>
<dbReference type="InterPro" id="IPR013325">
    <property type="entry name" value="RNA_pol_sigma_r2"/>
</dbReference>
<dbReference type="PANTHER" id="PTHR43133:SF51">
    <property type="entry name" value="RNA POLYMERASE SIGMA FACTOR"/>
    <property type="match status" value="1"/>
</dbReference>
<evidence type="ECO:0000256" key="4">
    <source>
        <dbReference type="ARBA" id="ARBA00023163"/>
    </source>
</evidence>
<dbReference type="Proteomes" id="UP000019772">
    <property type="component" value="Chromosome"/>
</dbReference>
<reference evidence="7 8" key="1">
    <citation type="journal article" date="2014" name="PLoS Genet.">
        <title>Comparative Genomic Analysis of N2-Fixing and Non-N2-Fixing Paenibacillus spp.: Organization, Evolution and Expression of the Nitrogen Fixation Genes.</title>
        <authorList>
            <person name="Xie J.B."/>
            <person name="Du Z."/>
            <person name="Bai L."/>
            <person name="Tian C."/>
            <person name="Zhang Y."/>
            <person name="Xie J.Y."/>
            <person name="Wang T."/>
            <person name="Liu X."/>
            <person name="Chen X."/>
            <person name="Cheng Q."/>
            <person name="Chen S."/>
            <person name="Li J."/>
        </authorList>
    </citation>
    <scope>NUCLEOTIDE SEQUENCE [LARGE SCALE GENOMIC DNA]</scope>
    <source>
        <strain evidence="7 8">T27</strain>
    </source>
</reference>
<dbReference type="Pfam" id="PF04542">
    <property type="entry name" value="Sigma70_r2"/>
    <property type="match status" value="1"/>
</dbReference>
<dbReference type="STRING" id="1268072.PSAB_10115"/>
<dbReference type="CDD" id="cd06171">
    <property type="entry name" value="Sigma70_r4"/>
    <property type="match status" value="1"/>
</dbReference>
<comment type="similarity">
    <text evidence="1">Belongs to the sigma-70 factor family. ECF subfamily.</text>
</comment>
<dbReference type="InterPro" id="IPR036388">
    <property type="entry name" value="WH-like_DNA-bd_sf"/>
</dbReference>
<evidence type="ECO:0000259" key="6">
    <source>
        <dbReference type="Pfam" id="PF08281"/>
    </source>
</evidence>
<evidence type="ECO:0000313" key="8">
    <source>
        <dbReference type="Proteomes" id="UP000019772"/>
    </source>
</evidence>
<dbReference type="InterPro" id="IPR007627">
    <property type="entry name" value="RNA_pol_sigma70_r2"/>
</dbReference>
<keyword evidence="4" id="KW-0804">Transcription</keyword>
<dbReference type="Gene3D" id="1.10.1740.10">
    <property type="match status" value="1"/>
</dbReference>
<feature type="domain" description="RNA polymerase sigma factor 70 region 4 type 2" evidence="6">
    <location>
        <begin position="120"/>
        <end position="172"/>
    </location>
</feature>
<dbReference type="GO" id="GO:0016987">
    <property type="term" value="F:sigma factor activity"/>
    <property type="evidence" value="ECO:0007669"/>
    <property type="project" value="UniProtKB-KW"/>
</dbReference>
<dbReference type="Gene3D" id="1.10.10.10">
    <property type="entry name" value="Winged helix-like DNA-binding domain superfamily/Winged helix DNA-binding domain"/>
    <property type="match status" value="1"/>
</dbReference>
<dbReference type="GO" id="GO:0006352">
    <property type="term" value="P:DNA-templated transcription initiation"/>
    <property type="evidence" value="ECO:0007669"/>
    <property type="project" value="InterPro"/>
</dbReference>
<feature type="domain" description="RNA polymerase sigma-70 region 2" evidence="5">
    <location>
        <begin position="25"/>
        <end position="91"/>
    </location>
</feature>
<dbReference type="OrthoDB" id="9785675at2"/>
<organism evidence="7 8">
    <name type="scientific">Paenibacillus sabinae T27</name>
    <dbReference type="NCBI Taxonomy" id="1268072"/>
    <lineage>
        <taxon>Bacteria</taxon>
        <taxon>Bacillati</taxon>
        <taxon>Bacillota</taxon>
        <taxon>Bacilli</taxon>
        <taxon>Bacillales</taxon>
        <taxon>Paenibacillaceae</taxon>
        <taxon>Paenibacillus</taxon>
    </lineage>
</organism>
<dbReference type="InterPro" id="IPR013249">
    <property type="entry name" value="RNA_pol_sigma70_r4_t2"/>
</dbReference>
<dbReference type="InterPro" id="IPR039425">
    <property type="entry name" value="RNA_pol_sigma-70-like"/>
</dbReference>
<keyword evidence="3" id="KW-0731">Sigma factor</keyword>
<accession>X4ZXL4</accession>
<evidence type="ECO:0000256" key="3">
    <source>
        <dbReference type="ARBA" id="ARBA00023082"/>
    </source>
</evidence>
<keyword evidence="2" id="KW-0805">Transcription regulation</keyword>
<gene>
    <name evidence="7" type="ORF">PSAB_10115</name>
</gene>
<dbReference type="AlphaFoldDB" id="X4ZXL4"/>
<evidence type="ECO:0000313" key="7">
    <source>
        <dbReference type="EMBL" id="AHV96953.1"/>
    </source>
</evidence>
<protein>
    <submittedName>
        <fullName evidence="7">RNA polymerase sigma factor</fullName>
    </submittedName>
</protein>
<dbReference type="KEGG" id="psab:PSAB_10115"/>
<dbReference type="InterPro" id="IPR013324">
    <property type="entry name" value="RNA_pol_sigma_r3/r4-like"/>
</dbReference>
<name>X4ZXL4_9BACL</name>
<dbReference type="NCBIfam" id="TIGR02937">
    <property type="entry name" value="sigma70-ECF"/>
    <property type="match status" value="1"/>
</dbReference>
<evidence type="ECO:0000259" key="5">
    <source>
        <dbReference type="Pfam" id="PF04542"/>
    </source>
</evidence>
<evidence type="ECO:0000256" key="1">
    <source>
        <dbReference type="ARBA" id="ARBA00010641"/>
    </source>
</evidence>
<dbReference type="PANTHER" id="PTHR43133">
    <property type="entry name" value="RNA POLYMERASE ECF-TYPE SIGMA FACTO"/>
    <property type="match status" value="1"/>
</dbReference>
<dbReference type="InterPro" id="IPR014284">
    <property type="entry name" value="RNA_pol_sigma-70_dom"/>
</dbReference>
<evidence type="ECO:0000256" key="2">
    <source>
        <dbReference type="ARBA" id="ARBA00023015"/>
    </source>
</evidence>
<proteinExistence type="inferred from homology"/>
<sequence>MDAKELELSKIQDVLRGNKESYAFLVDKYKNKIFGLLLKMGASPEDAQDMTQEAFITAYRKLGHHHIDRSFAGWIYTIAVHIFQERFRGRKNLMHQEIPADLLSPLPNPESEAIQQENRNELSRIVNKLPSNYRLMLMLRYTNDLTYEEIEQITGFSMNQIRNGLHRAKKRLQKMLTKEGVDLNEMLEHCTDGRTSYKQAPE</sequence>
<keyword evidence="8" id="KW-1185">Reference proteome</keyword>
<dbReference type="Pfam" id="PF08281">
    <property type="entry name" value="Sigma70_r4_2"/>
    <property type="match status" value="1"/>
</dbReference>
<dbReference type="GO" id="GO:0003677">
    <property type="term" value="F:DNA binding"/>
    <property type="evidence" value="ECO:0007669"/>
    <property type="project" value="InterPro"/>
</dbReference>
<dbReference type="RefSeq" id="WP_025334492.1">
    <property type="nucleotide sequence ID" value="NZ_CP004078.1"/>
</dbReference>
<dbReference type="SUPFAM" id="SSF88946">
    <property type="entry name" value="Sigma2 domain of RNA polymerase sigma factors"/>
    <property type="match status" value="1"/>
</dbReference>
<dbReference type="SUPFAM" id="SSF88659">
    <property type="entry name" value="Sigma3 and sigma4 domains of RNA polymerase sigma factors"/>
    <property type="match status" value="1"/>
</dbReference>
<dbReference type="eggNOG" id="COG1595">
    <property type="taxonomic scope" value="Bacteria"/>
</dbReference>